<name>A0A347TM87_9BACT</name>
<dbReference type="RefSeq" id="WP_099312615.1">
    <property type="nucleotide sequence ID" value="NZ_CP032101.1"/>
</dbReference>
<evidence type="ECO:0000313" key="5">
    <source>
        <dbReference type="Proteomes" id="UP000264693"/>
    </source>
</evidence>
<gene>
    <name evidence="2" type="primary">fdhL</name>
    <name evidence="2" type="ORF">AMRN_1993</name>
    <name evidence="3" type="ORF">CPH92_13450</name>
</gene>
<evidence type="ECO:0000256" key="1">
    <source>
        <dbReference type="ARBA" id="ARBA00023186"/>
    </source>
</evidence>
<dbReference type="InterPro" id="IPR050289">
    <property type="entry name" value="TorD/DmsD_chaperones"/>
</dbReference>
<proteinExistence type="predicted"/>
<dbReference type="EMBL" id="NXAO01000080">
    <property type="protein sequence ID" value="PHO14138.1"/>
    <property type="molecule type" value="Genomic_DNA"/>
</dbReference>
<dbReference type="InterPro" id="IPR036411">
    <property type="entry name" value="TorD-like_sf"/>
</dbReference>
<keyword evidence="1" id="KW-0143">Chaperone</keyword>
<reference evidence="4" key="1">
    <citation type="submission" date="2017-09" db="EMBL/GenBank/DDBJ databases">
        <title>Arcobacter canalis sp. nov., a new species isolated from a water canal contaminated with urban sewage.</title>
        <authorList>
            <person name="Perez-Cataluna A."/>
            <person name="Salas-Masso N."/>
            <person name="Figueras M.J."/>
        </authorList>
    </citation>
    <scope>NUCLEOTIDE SEQUENCE [LARGE SCALE GENOMIC DNA]</scope>
    <source>
        <strain evidence="4">CECT 7727</strain>
    </source>
</reference>
<protein>
    <submittedName>
        <fullName evidence="2">Putative formate dehydrogenase-specific chaperone</fullName>
    </submittedName>
</protein>
<dbReference type="PANTHER" id="PTHR34227:SF1">
    <property type="entry name" value="DIMETHYL SULFOXIDE REDUCTASE CHAPERONE-RELATED"/>
    <property type="match status" value="1"/>
</dbReference>
<dbReference type="KEGG" id="amar:AMRN_1993"/>
<dbReference type="EMBL" id="CP032101">
    <property type="protein sequence ID" value="AXX87715.1"/>
    <property type="molecule type" value="Genomic_DNA"/>
</dbReference>
<dbReference type="Gene3D" id="1.10.3480.10">
    <property type="entry name" value="TorD-like"/>
    <property type="match status" value="1"/>
</dbReference>
<dbReference type="PANTHER" id="PTHR34227">
    <property type="entry name" value="CHAPERONE PROTEIN YCDY"/>
    <property type="match status" value="1"/>
</dbReference>
<evidence type="ECO:0000313" key="3">
    <source>
        <dbReference type="EMBL" id="PHO14138.1"/>
    </source>
</evidence>
<accession>A0A347TM87</accession>
<reference evidence="2 5" key="3">
    <citation type="submission" date="2018-08" db="EMBL/GenBank/DDBJ databases">
        <title>Complete genome of the Arcobacter marinus type strain JCM 15502.</title>
        <authorList>
            <person name="Miller W.G."/>
            <person name="Yee E."/>
            <person name="Huynh S."/>
            <person name="Parker C.T."/>
        </authorList>
    </citation>
    <scope>NUCLEOTIDE SEQUENCE [LARGE SCALE GENOMIC DNA]</scope>
    <source>
        <strain evidence="2 5">JCM 15502</strain>
    </source>
</reference>
<sequence length="234" mass="27731">MKNEELNKARAIYYGLFCSLFSFINEKNEYENIVNTIEFLSSNPIDEYSEKSFFNMKEFLKTKGIEGLKEESNDLFFSPSTTFIPVTASYYCEDRDDGEKRVQMTNLVLKSKFRKDNGNFKEAEDHICFILNFIQKLIEEDFSQDKNELIYEIYIQVLNEIIDSFIEKIYNHESSIFYKDVAVVLKVFIELERALLNIAKTDSIKHRKQQELFHQKKKGFTKRAKRNFDEVTSL</sequence>
<keyword evidence="4" id="KW-1185">Reference proteome</keyword>
<dbReference type="Proteomes" id="UP000264693">
    <property type="component" value="Chromosome"/>
</dbReference>
<dbReference type="InterPro" id="IPR020945">
    <property type="entry name" value="DMSO/NO3_reduct_chaperone"/>
</dbReference>
<dbReference type="AlphaFoldDB" id="A0A347TM87"/>
<reference evidence="3" key="2">
    <citation type="submission" date="2017-09" db="EMBL/GenBank/DDBJ databases">
        <authorList>
            <person name="Perez-Cataluna A."/>
            <person name="Figueras M.J."/>
            <person name="Salas-Masso N."/>
        </authorList>
    </citation>
    <scope>NUCLEOTIDE SEQUENCE</scope>
    <source>
        <strain evidence="3">CECT 7727</strain>
    </source>
</reference>
<dbReference type="Pfam" id="PF02613">
    <property type="entry name" value="Nitrate_red_del"/>
    <property type="match status" value="1"/>
</dbReference>
<dbReference type="Proteomes" id="UP000224740">
    <property type="component" value="Unassembled WGS sequence"/>
</dbReference>
<evidence type="ECO:0000313" key="2">
    <source>
        <dbReference type="EMBL" id="AXX87715.1"/>
    </source>
</evidence>
<dbReference type="SUPFAM" id="SSF89155">
    <property type="entry name" value="TorD-like"/>
    <property type="match status" value="1"/>
</dbReference>
<organism evidence="2 5">
    <name type="scientific">Malaciobacter marinus</name>
    <dbReference type="NCBI Taxonomy" id="505249"/>
    <lineage>
        <taxon>Bacteria</taxon>
        <taxon>Pseudomonadati</taxon>
        <taxon>Campylobacterota</taxon>
        <taxon>Epsilonproteobacteria</taxon>
        <taxon>Campylobacterales</taxon>
        <taxon>Arcobacteraceae</taxon>
        <taxon>Malaciobacter</taxon>
    </lineage>
</organism>
<evidence type="ECO:0000313" key="4">
    <source>
        <dbReference type="Proteomes" id="UP000224740"/>
    </source>
</evidence>